<accession>A0A0W1SVV3</accession>
<dbReference type="Gene3D" id="3.40.50.620">
    <property type="entry name" value="HUPs"/>
    <property type="match status" value="1"/>
</dbReference>
<protein>
    <submittedName>
        <fullName evidence="3">UpsA domain-containing protein</fullName>
    </submittedName>
</protein>
<keyword evidence="4" id="KW-1185">Reference proteome</keyword>
<proteinExistence type="inferred from homology"/>
<reference evidence="3 4" key="1">
    <citation type="submission" date="2015-12" db="EMBL/GenBank/DDBJ databases">
        <title>Haloferax profundi sp. nov. isolated from the Discovery deep brine-seawater interface in the Red Sea.</title>
        <authorList>
            <person name="Zhang G."/>
            <person name="Stingl U."/>
            <person name="Rashid M."/>
        </authorList>
    </citation>
    <scope>NUCLEOTIDE SEQUENCE [LARGE SCALE GENOMIC DNA]</scope>
    <source>
        <strain evidence="3 4">SB29</strain>
    </source>
</reference>
<dbReference type="EMBL" id="LOPV01000040">
    <property type="protein sequence ID" value="KTG30583.1"/>
    <property type="molecule type" value="Genomic_DNA"/>
</dbReference>
<gene>
    <name evidence="3" type="ORF">AUR66_07170</name>
</gene>
<evidence type="ECO:0000313" key="3">
    <source>
        <dbReference type="EMBL" id="KTG30583.1"/>
    </source>
</evidence>
<feature type="domain" description="UspA" evidence="2">
    <location>
        <begin position="1"/>
        <end position="133"/>
    </location>
</feature>
<organism evidence="3 4">
    <name type="scientific">Haloferax profundi</name>
    <dbReference type="NCBI Taxonomy" id="1544718"/>
    <lineage>
        <taxon>Archaea</taxon>
        <taxon>Methanobacteriati</taxon>
        <taxon>Methanobacteriota</taxon>
        <taxon>Stenosarchaea group</taxon>
        <taxon>Halobacteria</taxon>
        <taxon>Halobacteriales</taxon>
        <taxon>Haloferacaceae</taxon>
        <taxon>Haloferax</taxon>
    </lineage>
</organism>
<dbReference type="InterPro" id="IPR014729">
    <property type="entry name" value="Rossmann-like_a/b/a_fold"/>
</dbReference>
<name>A0A0W1SVV3_9EURY</name>
<sequence>MYTHILVPVDGSPEAENAVGHAVHLADAVGAEIHALYVAGPRSGDESADKSVAERGRRALEDVRERADEHGVTVDTTVAEGDPATTIAEHAETSGVDLIVMGTHGREGVDRLLNGSVAERVGRHVSIPVTTIRLGDGEQTVKSPLQAQRIAREKLQLAGHEDAVVESPSHQRTAWVVHASDEQGEYNVHINSVSGRAKIVQLG</sequence>
<dbReference type="Pfam" id="PF00582">
    <property type="entry name" value="Usp"/>
    <property type="match status" value="1"/>
</dbReference>
<dbReference type="AlphaFoldDB" id="A0A0W1SVV3"/>
<dbReference type="CDD" id="cd00293">
    <property type="entry name" value="USP-like"/>
    <property type="match status" value="1"/>
</dbReference>
<evidence type="ECO:0000259" key="2">
    <source>
        <dbReference type="Pfam" id="PF00582"/>
    </source>
</evidence>
<dbReference type="OrthoDB" id="105697at2157"/>
<dbReference type="PRINTS" id="PR01438">
    <property type="entry name" value="UNVRSLSTRESS"/>
</dbReference>
<comment type="similarity">
    <text evidence="1">Belongs to the universal stress protein A family.</text>
</comment>
<dbReference type="InterPro" id="IPR006016">
    <property type="entry name" value="UspA"/>
</dbReference>
<dbReference type="Proteomes" id="UP000053157">
    <property type="component" value="Unassembled WGS sequence"/>
</dbReference>
<evidence type="ECO:0000313" key="4">
    <source>
        <dbReference type="Proteomes" id="UP000053157"/>
    </source>
</evidence>
<dbReference type="RefSeq" id="WP_058570878.1">
    <property type="nucleotide sequence ID" value="NZ_LOPV01000040.1"/>
</dbReference>
<comment type="caution">
    <text evidence="3">The sequence shown here is derived from an EMBL/GenBank/DDBJ whole genome shotgun (WGS) entry which is preliminary data.</text>
</comment>
<dbReference type="SUPFAM" id="SSF52402">
    <property type="entry name" value="Adenine nucleotide alpha hydrolases-like"/>
    <property type="match status" value="1"/>
</dbReference>
<evidence type="ECO:0000256" key="1">
    <source>
        <dbReference type="ARBA" id="ARBA00008791"/>
    </source>
</evidence>
<dbReference type="PANTHER" id="PTHR46268:SF6">
    <property type="entry name" value="UNIVERSAL STRESS PROTEIN UP12"/>
    <property type="match status" value="1"/>
</dbReference>
<dbReference type="InterPro" id="IPR006015">
    <property type="entry name" value="Universal_stress_UspA"/>
</dbReference>
<dbReference type="PANTHER" id="PTHR46268">
    <property type="entry name" value="STRESS RESPONSE PROTEIN NHAX"/>
    <property type="match status" value="1"/>
</dbReference>